<gene>
    <name evidence="2" type="ORF">AJ79_08627</name>
</gene>
<dbReference type="Proteomes" id="UP000223968">
    <property type="component" value="Unassembled WGS sequence"/>
</dbReference>
<organism evidence="2 3">
    <name type="scientific">Helicocarpus griseus UAMH5409</name>
    <dbReference type="NCBI Taxonomy" id="1447875"/>
    <lineage>
        <taxon>Eukaryota</taxon>
        <taxon>Fungi</taxon>
        <taxon>Dikarya</taxon>
        <taxon>Ascomycota</taxon>
        <taxon>Pezizomycotina</taxon>
        <taxon>Eurotiomycetes</taxon>
        <taxon>Eurotiomycetidae</taxon>
        <taxon>Onygenales</taxon>
        <taxon>Ajellomycetaceae</taxon>
        <taxon>Helicocarpus</taxon>
    </lineage>
</organism>
<dbReference type="PANTHER" id="PTHR33993">
    <property type="entry name" value="GLYOXALASE-RELATED"/>
    <property type="match status" value="1"/>
</dbReference>
<feature type="domain" description="VOC" evidence="1">
    <location>
        <begin position="12"/>
        <end position="137"/>
    </location>
</feature>
<dbReference type="Gene3D" id="3.10.180.10">
    <property type="entry name" value="2,3-Dihydroxybiphenyl 1,2-Dioxygenase, domain 1"/>
    <property type="match status" value="1"/>
</dbReference>
<dbReference type="STRING" id="1447875.A0A2B7WR55"/>
<dbReference type="SUPFAM" id="SSF54593">
    <property type="entry name" value="Glyoxalase/Bleomycin resistance protein/Dihydroxybiphenyl dioxygenase"/>
    <property type="match status" value="1"/>
</dbReference>
<dbReference type="PROSITE" id="PS51819">
    <property type="entry name" value="VOC"/>
    <property type="match status" value="1"/>
</dbReference>
<dbReference type="CDD" id="cd07247">
    <property type="entry name" value="SgaA_N_like"/>
    <property type="match status" value="1"/>
</dbReference>
<dbReference type="InterPro" id="IPR037523">
    <property type="entry name" value="VOC_core"/>
</dbReference>
<proteinExistence type="predicted"/>
<evidence type="ECO:0000313" key="3">
    <source>
        <dbReference type="Proteomes" id="UP000223968"/>
    </source>
</evidence>
<dbReference type="InterPro" id="IPR052164">
    <property type="entry name" value="Anthracycline_SecMetBiosynth"/>
</dbReference>
<dbReference type="InterPro" id="IPR029068">
    <property type="entry name" value="Glyas_Bleomycin-R_OHBP_Dase"/>
</dbReference>
<dbReference type="Pfam" id="PF22677">
    <property type="entry name" value="Ble-like_N"/>
    <property type="match status" value="1"/>
</dbReference>
<accession>A0A2B7WR55</accession>
<dbReference type="InterPro" id="IPR053863">
    <property type="entry name" value="Glyoxy/Ble-like_N"/>
</dbReference>
<dbReference type="EMBL" id="PDNB01000210">
    <property type="protein sequence ID" value="PGG99235.1"/>
    <property type="molecule type" value="Genomic_DNA"/>
</dbReference>
<protein>
    <recommendedName>
        <fullName evidence="1">VOC domain-containing protein</fullName>
    </recommendedName>
</protein>
<sequence length="139" mass="15249">MTDTWTPPAFGAPTWLNIPVTDIDLAKTFYTAVFAWTFPPIPASESATDYAIFNFPSDSGQAPTGFMGSFERVDPAKHIRGANAIKPYFIVEEQEKAVEAIIKNGGKVLEGPVPEGDHGFITQCEDSEGNHFGFYVMKK</sequence>
<reference evidence="2 3" key="1">
    <citation type="submission" date="2017-10" db="EMBL/GenBank/DDBJ databases">
        <title>Comparative genomics in systemic dimorphic fungi from Ajellomycetaceae.</title>
        <authorList>
            <person name="Munoz J.F."/>
            <person name="Mcewen J.G."/>
            <person name="Clay O.K."/>
            <person name="Cuomo C.A."/>
        </authorList>
    </citation>
    <scope>NUCLEOTIDE SEQUENCE [LARGE SCALE GENOMIC DNA]</scope>
    <source>
        <strain evidence="2 3">UAMH5409</strain>
    </source>
</reference>
<comment type="caution">
    <text evidence="2">The sequence shown here is derived from an EMBL/GenBank/DDBJ whole genome shotgun (WGS) entry which is preliminary data.</text>
</comment>
<keyword evidence="3" id="KW-1185">Reference proteome</keyword>
<name>A0A2B7WR55_9EURO</name>
<dbReference type="OrthoDB" id="447346at2759"/>
<evidence type="ECO:0000259" key="1">
    <source>
        <dbReference type="PROSITE" id="PS51819"/>
    </source>
</evidence>
<evidence type="ECO:0000313" key="2">
    <source>
        <dbReference type="EMBL" id="PGG99235.1"/>
    </source>
</evidence>
<dbReference type="AlphaFoldDB" id="A0A2B7WR55"/>